<accession>A0A0F9E565</accession>
<reference evidence="1" key="1">
    <citation type="journal article" date="2015" name="Nature">
        <title>Complex archaea that bridge the gap between prokaryotes and eukaryotes.</title>
        <authorList>
            <person name="Spang A."/>
            <person name="Saw J.H."/>
            <person name="Jorgensen S.L."/>
            <person name="Zaremba-Niedzwiedzka K."/>
            <person name="Martijn J."/>
            <person name="Lind A.E."/>
            <person name="van Eijk R."/>
            <person name="Schleper C."/>
            <person name="Guy L."/>
            <person name="Ettema T.J."/>
        </authorList>
    </citation>
    <scope>NUCLEOTIDE SEQUENCE</scope>
</reference>
<dbReference type="EMBL" id="LAZR01026303">
    <property type="protein sequence ID" value="KKL69159.1"/>
    <property type="molecule type" value="Genomic_DNA"/>
</dbReference>
<evidence type="ECO:0000313" key="1">
    <source>
        <dbReference type="EMBL" id="KKL69159.1"/>
    </source>
</evidence>
<name>A0A0F9E565_9ZZZZ</name>
<protein>
    <submittedName>
        <fullName evidence="1">Uncharacterized protein</fullName>
    </submittedName>
</protein>
<proteinExistence type="predicted"/>
<dbReference type="AlphaFoldDB" id="A0A0F9E565"/>
<sequence>MNSKKLLTKSVLKHLPTVQFDALIQEVSRIVNNLKSRYPPNLSLQEFIETDYTTLFKNRLSELTKQNTNLNYEDLNRDKILHEFKDKKDSKIKIIEKLVEIGKNYGLSEYNITLESIPLILKVDSDKQAIDLVKGELYSKFEPFYNEIVEVFKFPSSLELKLECYDLFQNIYSRFKIETLYKNLKKLSPVVIFMFLKIKGYNITMKNLIHQMRLDEKEVRLLFRRSIELYPEYLKKDKKSIIQNQIRSIIDKFKFPEEFGVTSEAILDKFWTLLSSTTESVVAGTVCILTMIVMDIKNHSMAEICNSLGFTQSAVNYQIKHKIFEKLHIPGFKTITRSKELIKELIMKNIDIK</sequence>
<gene>
    <name evidence="1" type="ORF">LCGC14_2117750</name>
</gene>
<organism evidence="1">
    <name type="scientific">marine sediment metagenome</name>
    <dbReference type="NCBI Taxonomy" id="412755"/>
    <lineage>
        <taxon>unclassified sequences</taxon>
        <taxon>metagenomes</taxon>
        <taxon>ecological metagenomes</taxon>
    </lineage>
</organism>
<comment type="caution">
    <text evidence="1">The sequence shown here is derived from an EMBL/GenBank/DDBJ whole genome shotgun (WGS) entry which is preliminary data.</text>
</comment>